<accession>A0A6A5Q7K3</accession>
<keyword evidence="3" id="KW-1185">Reference proteome</keyword>
<feature type="signal peptide" evidence="1">
    <location>
        <begin position="1"/>
        <end position="31"/>
    </location>
</feature>
<evidence type="ECO:0008006" key="4">
    <source>
        <dbReference type="Google" id="ProtNLM"/>
    </source>
</evidence>
<sequence>MKYFAPPQHLIARLPTASVLALLLQPHYLHAQLLIHSTPLIPRNSFPRNPQPVHFNIISQIPVDSAPPSIPLQGTLCSRSSATSQSVSYHVEVFHSGHLHRPARIQPRTRTMSCTCVCVTLTAWMSHRCEIRPGLKTTMNNYEDMCV</sequence>
<name>A0A6A5Q7K3_AMPQU</name>
<gene>
    <name evidence="2" type="ORF">BDU57DRAFT_106018</name>
</gene>
<reference evidence="2" key="1">
    <citation type="journal article" date="2020" name="Stud. Mycol.">
        <title>101 Dothideomycetes genomes: a test case for predicting lifestyles and emergence of pathogens.</title>
        <authorList>
            <person name="Haridas S."/>
            <person name="Albert R."/>
            <person name="Binder M."/>
            <person name="Bloem J."/>
            <person name="Labutti K."/>
            <person name="Salamov A."/>
            <person name="Andreopoulos B."/>
            <person name="Baker S."/>
            <person name="Barry K."/>
            <person name="Bills G."/>
            <person name="Bluhm B."/>
            <person name="Cannon C."/>
            <person name="Castanera R."/>
            <person name="Culley D."/>
            <person name="Daum C."/>
            <person name="Ezra D."/>
            <person name="Gonzalez J."/>
            <person name="Henrissat B."/>
            <person name="Kuo A."/>
            <person name="Liang C."/>
            <person name="Lipzen A."/>
            <person name="Lutzoni F."/>
            <person name="Magnuson J."/>
            <person name="Mondo S."/>
            <person name="Nolan M."/>
            <person name="Ohm R."/>
            <person name="Pangilinan J."/>
            <person name="Park H.-J."/>
            <person name="Ramirez L."/>
            <person name="Alfaro M."/>
            <person name="Sun H."/>
            <person name="Tritt A."/>
            <person name="Yoshinaga Y."/>
            <person name="Zwiers L.-H."/>
            <person name="Turgeon B."/>
            <person name="Goodwin S."/>
            <person name="Spatafora J."/>
            <person name="Crous P."/>
            <person name="Grigoriev I."/>
        </authorList>
    </citation>
    <scope>NUCLEOTIDE SEQUENCE</scope>
    <source>
        <strain evidence="2">HMLAC05119</strain>
    </source>
</reference>
<evidence type="ECO:0000313" key="3">
    <source>
        <dbReference type="Proteomes" id="UP000800096"/>
    </source>
</evidence>
<evidence type="ECO:0000313" key="2">
    <source>
        <dbReference type="EMBL" id="KAF1911495.1"/>
    </source>
</evidence>
<dbReference type="Proteomes" id="UP000800096">
    <property type="component" value="Unassembled WGS sequence"/>
</dbReference>
<keyword evidence="1" id="KW-0732">Signal</keyword>
<feature type="chain" id="PRO_5025497796" description="Secreted protein" evidence="1">
    <location>
        <begin position="32"/>
        <end position="147"/>
    </location>
</feature>
<dbReference type="AlphaFoldDB" id="A0A6A5Q7K3"/>
<dbReference type="EMBL" id="ML979144">
    <property type="protein sequence ID" value="KAF1911495.1"/>
    <property type="molecule type" value="Genomic_DNA"/>
</dbReference>
<proteinExistence type="predicted"/>
<organism evidence="2 3">
    <name type="scientific">Ampelomyces quisqualis</name>
    <name type="common">Powdery mildew agent</name>
    <dbReference type="NCBI Taxonomy" id="50730"/>
    <lineage>
        <taxon>Eukaryota</taxon>
        <taxon>Fungi</taxon>
        <taxon>Dikarya</taxon>
        <taxon>Ascomycota</taxon>
        <taxon>Pezizomycotina</taxon>
        <taxon>Dothideomycetes</taxon>
        <taxon>Pleosporomycetidae</taxon>
        <taxon>Pleosporales</taxon>
        <taxon>Pleosporineae</taxon>
        <taxon>Phaeosphaeriaceae</taxon>
        <taxon>Ampelomyces</taxon>
    </lineage>
</organism>
<evidence type="ECO:0000256" key="1">
    <source>
        <dbReference type="SAM" id="SignalP"/>
    </source>
</evidence>
<protein>
    <recommendedName>
        <fullName evidence="4">Secreted protein</fullName>
    </recommendedName>
</protein>